<dbReference type="EMBL" id="KE560565">
    <property type="protein sequence ID" value="EPZ36393.1"/>
    <property type="molecule type" value="Genomic_DNA"/>
</dbReference>
<dbReference type="SUPFAM" id="SSF56752">
    <property type="entry name" value="D-aminoacid aminotransferase-like PLP-dependent enzymes"/>
    <property type="match status" value="1"/>
</dbReference>
<dbReference type="Proteomes" id="UP000030755">
    <property type="component" value="Unassembled WGS sequence"/>
</dbReference>
<reference evidence="1 2" key="1">
    <citation type="journal article" date="2013" name="Curr. Biol.">
        <title>Shared signatures of parasitism and phylogenomics unite Cryptomycota and microsporidia.</title>
        <authorList>
            <person name="James T.Y."/>
            <person name="Pelin A."/>
            <person name="Bonen L."/>
            <person name="Ahrendt S."/>
            <person name="Sain D."/>
            <person name="Corradi N."/>
            <person name="Stajich J.E."/>
        </authorList>
    </citation>
    <scope>NUCLEOTIDE SEQUENCE [LARGE SCALE GENOMIC DNA]</scope>
    <source>
        <strain evidence="1 2">CSF55</strain>
    </source>
</reference>
<organism evidence="1 2">
    <name type="scientific">Rozella allomycis (strain CSF55)</name>
    <dbReference type="NCBI Taxonomy" id="988480"/>
    <lineage>
        <taxon>Eukaryota</taxon>
        <taxon>Fungi</taxon>
        <taxon>Fungi incertae sedis</taxon>
        <taxon>Cryptomycota</taxon>
        <taxon>Cryptomycota incertae sedis</taxon>
        <taxon>Rozella</taxon>
    </lineage>
</organism>
<evidence type="ECO:0000313" key="1">
    <source>
        <dbReference type="EMBL" id="EPZ36393.1"/>
    </source>
</evidence>
<evidence type="ECO:0000313" key="2">
    <source>
        <dbReference type="Proteomes" id="UP000030755"/>
    </source>
</evidence>
<dbReference type="OrthoDB" id="59470at2759"/>
<dbReference type="InterPro" id="IPR043132">
    <property type="entry name" value="BCAT-like_C"/>
</dbReference>
<dbReference type="InterPro" id="IPR001544">
    <property type="entry name" value="Aminotrans_IV"/>
</dbReference>
<dbReference type="GO" id="GO:0008483">
    <property type="term" value="F:transaminase activity"/>
    <property type="evidence" value="ECO:0007669"/>
    <property type="project" value="UniProtKB-KW"/>
</dbReference>
<dbReference type="PANTHER" id="PTHR47703">
    <property type="entry name" value="D-AMINOACID AMINOTRANSFERASE-LIKE PLP-DEPENDENT ENZYMES SUPERFAMILY PROTEIN"/>
    <property type="match status" value="1"/>
</dbReference>
<dbReference type="AlphaFoldDB" id="A0A075B1H2"/>
<dbReference type="HOGENOM" id="CLU_1180779_0_0_1"/>
<sequence length="235" mass="27218">MRTLSRWQIIQWGTHNKRLVDGTKHVFDYDLDTNSFPKVLYRGLLEFYARITIIIKDKNDVIFHLSCLPPPPESCQVEFDVFQRTNVNVKSSEWTFRNRQIFEIKKSVDSNEVILIDEAGKVHEGLSSNFFVIKGNTVFTAPLDSVLVGSIQTCVINICRRKSIKLVFEHPLISDRENWDGAFITSTSRLILPINNMLFDGKPFMIKTCEIKVYQELKENLIFELLNTSLSLKNE</sequence>
<dbReference type="Pfam" id="PF01063">
    <property type="entry name" value="Aminotran_4"/>
    <property type="match status" value="1"/>
</dbReference>
<dbReference type="PANTHER" id="PTHR47703:SF2">
    <property type="entry name" value="D-AMINOACID AMINOTRANSFERASE-LIKE PLP-DEPENDENT ENZYMES SUPERFAMILY PROTEIN"/>
    <property type="match status" value="1"/>
</dbReference>
<keyword evidence="1" id="KW-0032">Aminotransferase</keyword>
<dbReference type="Gene3D" id="3.20.10.10">
    <property type="entry name" value="D-amino Acid Aminotransferase, subunit A, domain 2"/>
    <property type="match status" value="1"/>
</dbReference>
<protein>
    <submittedName>
        <fullName evidence="1">Aminotransferase, class IV domain-containing protein</fullName>
    </submittedName>
</protein>
<keyword evidence="2" id="KW-1185">Reference proteome</keyword>
<accession>A0A075B1H2</accession>
<proteinExistence type="predicted"/>
<gene>
    <name evidence="1" type="ORF">O9G_002894</name>
</gene>
<name>A0A075B1H2_ROZAC</name>
<dbReference type="InterPro" id="IPR036038">
    <property type="entry name" value="Aminotransferase-like"/>
</dbReference>
<keyword evidence="1" id="KW-0808">Transferase</keyword>